<dbReference type="InterPro" id="IPR019277">
    <property type="entry name" value="DUF2304"/>
</dbReference>
<feature type="transmembrane region" description="Helical" evidence="1">
    <location>
        <begin position="59"/>
        <end position="82"/>
    </location>
</feature>
<accession>A0A7J9PJF7</accession>
<evidence type="ECO:0000313" key="3">
    <source>
        <dbReference type="Proteomes" id="UP000533207"/>
    </source>
</evidence>
<dbReference type="EMBL" id="JACDUL010000001">
    <property type="protein sequence ID" value="MBA2861659.1"/>
    <property type="molecule type" value="Genomic_DNA"/>
</dbReference>
<keyword evidence="1" id="KW-1133">Transmembrane helix</keyword>
<dbReference type="Pfam" id="PF10066">
    <property type="entry name" value="DUF2304"/>
    <property type="match status" value="1"/>
</dbReference>
<dbReference type="Proteomes" id="UP000533207">
    <property type="component" value="Unassembled WGS sequence"/>
</dbReference>
<reference evidence="2 3" key="1">
    <citation type="submission" date="2020-07" db="EMBL/GenBank/DDBJ databases">
        <title>Genomic Encyclopedia of Type Strains, Phase IV (KMG-V): Genome sequencing to study the core and pangenomes of soil and plant-associated prokaryotes.</title>
        <authorList>
            <person name="Whitman W."/>
        </authorList>
    </citation>
    <scope>NUCLEOTIDE SEQUENCE [LARGE SCALE GENOMIC DNA]</scope>
    <source>
        <strain evidence="2 3">C8</strain>
    </source>
</reference>
<name>A0A7J9PJF7_METMI</name>
<feature type="transmembrane region" description="Helical" evidence="1">
    <location>
        <begin position="33"/>
        <end position="53"/>
    </location>
</feature>
<evidence type="ECO:0000256" key="1">
    <source>
        <dbReference type="SAM" id="Phobius"/>
    </source>
</evidence>
<feature type="transmembrane region" description="Helical" evidence="1">
    <location>
        <begin position="6"/>
        <end position="21"/>
    </location>
</feature>
<comment type="caution">
    <text evidence="2">The sequence shown here is derived from an EMBL/GenBank/DDBJ whole genome shotgun (WGS) entry which is preliminary data.</text>
</comment>
<organism evidence="2 3">
    <name type="scientific">Methanococcus maripaludis</name>
    <name type="common">Methanococcus deltae</name>
    <dbReference type="NCBI Taxonomy" id="39152"/>
    <lineage>
        <taxon>Archaea</taxon>
        <taxon>Methanobacteriati</taxon>
        <taxon>Methanobacteriota</taxon>
        <taxon>Methanomada group</taxon>
        <taxon>Methanococci</taxon>
        <taxon>Methanococcales</taxon>
        <taxon>Methanococcaceae</taxon>
        <taxon>Methanococcus</taxon>
    </lineage>
</organism>
<proteinExistence type="predicted"/>
<dbReference type="RefSeq" id="WP_011977315.1">
    <property type="nucleotide sequence ID" value="NZ_JACDUL010000001.1"/>
</dbReference>
<dbReference type="AlphaFoldDB" id="A0A7J9PJF7"/>
<protein>
    <recommendedName>
        <fullName evidence="4">DUF2304 domain-containing protein</fullName>
    </recommendedName>
</protein>
<keyword evidence="1" id="KW-0472">Membrane</keyword>
<evidence type="ECO:0008006" key="4">
    <source>
        <dbReference type="Google" id="ProtNLM"/>
    </source>
</evidence>
<gene>
    <name evidence="2" type="ORF">HNP90_000519</name>
</gene>
<evidence type="ECO:0000313" key="2">
    <source>
        <dbReference type="EMBL" id="MBA2861659.1"/>
    </source>
</evidence>
<sequence length="120" mass="13671">MEPVQIIGIIVGFIVILKITVQAKKSAISPFTALTWIFGWIFVMFMVSFPNFLGKIAHVLGIGRGIDFLVYFGIIILFFLVYKSYLRAEHLEREITTIVSEIAINERYNKKTKGENDGKL</sequence>
<keyword evidence="1" id="KW-0812">Transmembrane</keyword>